<dbReference type="InterPro" id="IPR002150">
    <property type="entry name" value="Ribosomal_bL31"/>
</dbReference>
<proteinExistence type="inferred from homology"/>
<dbReference type="Pfam" id="PF00085">
    <property type="entry name" value="Thioredoxin"/>
    <property type="match status" value="1"/>
</dbReference>
<dbReference type="Proteomes" id="UP000789901">
    <property type="component" value="Unassembled WGS sequence"/>
</dbReference>
<evidence type="ECO:0000256" key="5">
    <source>
        <dbReference type="ARBA" id="ARBA00035529"/>
    </source>
</evidence>
<keyword evidence="9" id="KW-1185">Reference proteome</keyword>
<dbReference type="SUPFAM" id="SSF52833">
    <property type="entry name" value="Thioredoxin-like"/>
    <property type="match status" value="1"/>
</dbReference>
<comment type="caution">
    <text evidence="8">The sequence shown here is derived from an EMBL/GenBank/DDBJ whole genome shotgun (WGS) entry which is preliminary data.</text>
</comment>
<evidence type="ECO:0000256" key="4">
    <source>
        <dbReference type="ARBA" id="ARBA00035270"/>
    </source>
</evidence>
<evidence type="ECO:0000313" key="9">
    <source>
        <dbReference type="Proteomes" id="UP000789901"/>
    </source>
</evidence>
<protein>
    <recommendedName>
        <fullName evidence="4">Large ribosomal subunit protein bL31c</fullName>
    </recommendedName>
    <alternativeName>
        <fullName evidence="5">50S ribosomal protein L31, chloroplastic</fullName>
    </alternativeName>
</protein>
<accession>A0ABN7VJJ1</accession>
<evidence type="ECO:0000256" key="2">
    <source>
        <dbReference type="ARBA" id="ARBA00022980"/>
    </source>
</evidence>
<dbReference type="Pfam" id="PF01197">
    <property type="entry name" value="Ribosomal_L31"/>
    <property type="match status" value="1"/>
</dbReference>
<dbReference type="InterPro" id="IPR034704">
    <property type="entry name" value="Ribosomal_bL28/bL31-like_sf"/>
</dbReference>
<dbReference type="InterPro" id="IPR013766">
    <property type="entry name" value="Thioredoxin_domain"/>
</dbReference>
<evidence type="ECO:0000256" key="1">
    <source>
        <dbReference type="ARBA" id="ARBA00008987"/>
    </source>
</evidence>
<evidence type="ECO:0000256" key="3">
    <source>
        <dbReference type="ARBA" id="ARBA00023274"/>
    </source>
</evidence>
<dbReference type="Gene3D" id="3.40.30.10">
    <property type="entry name" value="Glutaredoxin"/>
    <property type="match status" value="1"/>
</dbReference>
<evidence type="ECO:0000256" key="6">
    <source>
        <dbReference type="SAM" id="MobiDB-lite"/>
    </source>
</evidence>
<name>A0ABN7VJJ1_GIGMA</name>
<dbReference type="PROSITE" id="PS51352">
    <property type="entry name" value="THIOREDOXIN_2"/>
    <property type="match status" value="1"/>
</dbReference>
<keyword evidence="3" id="KW-0687">Ribonucleoprotein</keyword>
<feature type="domain" description="Thioredoxin" evidence="7">
    <location>
        <begin position="65"/>
        <end position="217"/>
    </location>
</feature>
<feature type="compositionally biased region" description="Low complexity" evidence="6">
    <location>
        <begin position="438"/>
        <end position="448"/>
    </location>
</feature>
<sequence length="483" mass="54864">MTEYKLKDISETIEAKEKVSDKKVEYKIEYKNKDGKDKIEIKEGKGTATITAKIKRKTEGNDKEEDLGEKPIEIKVKEGKTVGFSGISSFRMTFWIMIIAGAMLKRLVAGESFDSFLQNNQDKTVLVKFFTDWCGPCKTLQESIKKLLTEWEQAKEKKDLVVLEIDAEKFPELARRPDFNVYSVPALFLFRKGKMVKKGGGSLNVPQLKDFLAQISIDLDKLPGGVVQLVEHRPSDPIVVGSSPAASAKLFAHIAQLVDAAGLRSVHGENEVILREEPEESKFDMKIFDNNNVEIEADKIEYLLKSSSDWEPIKEGKKIKIKSGKKSEFDKVIKEAHKKLLKQRFSDDHFGVSKRVDHGNDIQFNIIEDENKKEIEINFYKKDGDANVAPLRIGESQIYIEPEYYPSKKITYEEGQQEIYDEAEGEREQEKKQYQTVSTSSQNISNSSCSNCNPFYTGTLASEISVGAVEKFRQREQKVKAKV</sequence>
<dbReference type="PANTHER" id="PTHR43601">
    <property type="entry name" value="THIOREDOXIN, MITOCHONDRIAL"/>
    <property type="match status" value="1"/>
</dbReference>
<dbReference type="InterPro" id="IPR017937">
    <property type="entry name" value="Thioredoxin_CS"/>
</dbReference>
<dbReference type="Gene3D" id="4.10.830.30">
    <property type="entry name" value="Ribosomal protein L31"/>
    <property type="match status" value="1"/>
</dbReference>
<dbReference type="CDD" id="cd02947">
    <property type="entry name" value="TRX_family"/>
    <property type="match status" value="1"/>
</dbReference>
<dbReference type="PANTHER" id="PTHR43601:SF3">
    <property type="entry name" value="THIOREDOXIN, MITOCHONDRIAL"/>
    <property type="match status" value="1"/>
</dbReference>
<keyword evidence="2" id="KW-0689">Ribosomal protein</keyword>
<organism evidence="8 9">
    <name type="scientific">Gigaspora margarita</name>
    <dbReference type="NCBI Taxonomy" id="4874"/>
    <lineage>
        <taxon>Eukaryota</taxon>
        <taxon>Fungi</taxon>
        <taxon>Fungi incertae sedis</taxon>
        <taxon>Mucoromycota</taxon>
        <taxon>Glomeromycotina</taxon>
        <taxon>Glomeromycetes</taxon>
        <taxon>Diversisporales</taxon>
        <taxon>Gigasporaceae</taxon>
        <taxon>Gigaspora</taxon>
    </lineage>
</organism>
<dbReference type="PROSITE" id="PS00194">
    <property type="entry name" value="THIOREDOXIN_1"/>
    <property type="match status" value="1"/>
</dbReference>
<dbReference type="InterPro" id="IPR042105">
    <property type="entry name" value="Ribosomal_bL31_sf"/>
</dbReference>
<dbReference type="EMBL" id="CAJVQB010015432">
    <property type="protein sequence ID" value="CAG8774571.1"/>
    <property type="molecule type" value="Genomic_DNA"/>
</dbReference>
<feature type="region of interest" description="Disordered" evidence="6">
    <location>
        <begin position="422"/>
        <end position="448"/>
    </location>
</feature>
<dbReference type="SUPFAM" id="SSF143800">
    <property type="entry name" value="L28p-like"/>
    <property type="match status" value="1"/>
</dbReference>
<evidence type="ECO:0000313" key="8">
    <source>
        <dbReference type="EMBL" id="CAG8774571.1"/>
    </source>
</evidence>
<reference evidence="8 9" key="1">
    <citation type="submission" date="2021-06" db="EMBL/GenBank/DDBJ databases">
        <authorList>
            <person name="Kallberg Y."/>
            <person name="Tangrot J."/>
            <person name="Rosling A."/>
        </authorList>
    </citation>
    <scope>NUCLEOTIDE SEQUENCE [LARGE SCALE GENOMIC DNA]</scope>
    <source>
        <strain evidence="8 9">120-4 pot B 10/14</strain>
    </source>
</reference>
<gene>
    <name evidence="8" type="ORF">GMARGA_LOCUS18919</name>
</gene>
<dbReference type="InterPro" id="IPR036249">
    <property type="entry name" value="Thioredoxin-like_sf"/>
</dbReference>
<evidence type="ECO:0000259" key="7">
    <source>
        <dbReference type="PROSITE" id="PS51352"/>
    </source>
</evidence>
<comment type="similarity">
    <text evidence="1">Belongs to the thioredoxin family.</text>
</comment>